<sequence length="392" mass="44774">MPSEQSTWLIAVPLNGDSEGLNQELSTKLSQQSKSFSPNSLGELAIPSFKTGTLDSLISLSEELPKQDTFFTNTVAKIVDTLRNLLNNDPSKLSQHILVNERSVDDYILRNWKWNEGRYGVQKGLKEMVDTLNKEMVSIDNAMKSKLNNYNLVKGSLVQMQRKKTGNLSVRSLVDVVSKEDFVQDSEYLETVLVAVPQNSVKSWNTKYEHLASMVVPRSSNLISSDDEYSLFSAVIFRRVHDEFVQQCRENKFIVRDFVYSEEEIAKQTQDLQTADTTEKELWTELLHLSRTNFSESIQVLVHLKVVRLFVESVLRYGLPANYIGIAIKPDPKSTKKTFNLLQSHFSYLRTGSKSSNVKSGEADEFVGEYQSLMEQEFYDFVIYEVPWVVTD</sequence>
<keyword evidence="8" id="KW-1185">Reference proteome</keyword>
<proteinExistence type="inferred from homology"/>
<comment type="caution">
    <text evidence="7">The sequence shown here is derived from an EMBL/GenBank/DDBJ whole genome shotgun (WGS) entry which is preliminary data.</text>
</comment>
<keyword evidence="2 6" id="KW-0813">Transport</keyword>
<keyword evidence="3 6" id="KW-0375">Hydrogen ion transport</keyword>
<reference evidence="7 8" key="1">
    <citation type="submission" date="2024-01" db="EMBL/GenBank/DDBJ databases">
        <title>A draft genome for a cacao thread blight-causing isolate of Paramarasmius palmivorus.</title>
        <authorList>
            <person name="Baruah I.K."/>
            <person name="Bukari Y."/>
            <person name="Amoako-Attah I."/>
            <person name="Meinhardt L.W."/>
            <person name="Bailey B.A."/>
            <person name="Cohen S.P."/>
        </authorList>
    </citation>
    <scope>NUCLEOTIDE SEQUENCE [LARGE SCALE GENOMIC DNA]</scope>
    <source>
        <strain evidence="7 8">GH-12</strain>
    </source>
</reference>
<dbReference type="PANTHER" id="PTHR10137">
    <property type="entry name" value="V-TYPE PROTON ATPASE SUBUNIT C"/>
    <property type="match status" value="1"/>
</dbReference>
<dbReference type="Gene3D" id="3.30.70.1180">
    <property type="entry name" value="Vacuolar atp synthase subunit c, domain 1"/>
    <property type="match status" value="1"/>
</dbReference>
<evidence type="ECO:0000256" key="4">
    <source>
        <dbReference type="ARBA" id="ARBA00023065"/>
    </source>
</evidence>
<dbReference type="GO" id="GO:0046961">
    <property type="term" value="F:proton-transporting ATPase activity, rotational mechanism"/>
    <property type="evidence" value="ECO:0007669"/>
    <property type="project" value="InterPro"/>
</dbReference>
<comment type="function">
    <text evidence="5">Subunit of the V1 complex of vacuolar(H+)-ATPase (V-ATPase), a multisubunit enzyme composed of a peripheral complex (V1) that hydrolyzes ATP and a membrane integral complex (V0) that translocates protons. V-ATPase is responsible for acidifying and maintaining the pH of intracellular compartments. Subunit C is necessary for the assembly of the catalytic sector of the enzyme and is likely to have a specific function in its catalytic activity. Reversibly leaves the enzyme after glucose depletion, causing the catalytic subcomplex V1 to detach from the V0 section.</text>
</comment>
<evidence type="ECO:0000256" key="6">
    <source>
        <dbReference type="RuleBase" id="RU364010"/>
    </source>
</evidence>
<keyword evidence="4 6" id="KW-0406">Ion transport</keyword>
<evidence type="ECO:0000256" key="3">
    <source>
        <dbReference type="ARBA" id="ARBA00022781"/>
    </source>
</evidence>
<comment type="subunit">
    <text evidence="6">V-ATPase is a heteromultimeric enzyme composed of a peripheral catalytic V1 complex (components A to H) attached to an integral membrane V0 proton pore complex.</text>
</comment>
<evidence type="ECO:0000313" key="7">
    <source>
        <dbReference type="EMBL" id="KAK7058264.1"/>
    </source>
</evidence>
<evidence type="ECO:0000313" key="8">
    <source>
        <dbReference type="Proteomes" id="UP001383192"/>
    </source>
</evidence>
<dbReference type="EMBL" id="JAYKXP010000005">
    <property type="protein sequence ID" value="KAK7058264.1"/>
    <property type="molecule type" value="Genomic_DNA"/>
</dbReference>
<comment type="function">
    <text evidence="6">Subunit of the V1 complex of vacuolar(H+)-ATPase (V-ATPase), a multisubunit enzyme composed of a peripheral complex (V1) that hydrolyzes ATP and a membrane integral complex (V0) that translocates protons. V-ATPase is responsible for acidifying and maintaining the pH of intracellular compartments and in some cell types, is targeted to the plasma membrane, where it is responsible for acidifying the extracellular environment. Subunit C is necessary for the assembly of the catalytic sector of the enzyme and is likely to have a specific function in its catalytic activity.</text>
</comment>
<dbReference type="CDD" id="cd14785">
    <property type="entry name" value="V-ATPase_C"/>
    <property type="match status" value="1"/>
</dbReference>
<dbReference type="AlphaFoldDB" id="A0AAW0E3L6"/>
<dbReference type="Gene3D" id="1.20.1460.10">
    <property type="entry name" value="subunit c (vma5p) of the yeast v-atpase, domain 2"/>
    <property type="match status" value="1"/>
</dbReference>
<protein>
    <recommendedName>
        <fullName evidence="6">V-type proton ATPase subunit C</fullName>
    </recommendedName>
</protein>
<evidence type="ECO:0000256" key="5">
    <source>
        <dbReference type="ARBA" id="ARBA00053565"/>
    </source>
</evidence>
<dbReference type="InterPro" id="IPR036132">
    <property type="entry name" value="Vac_ATP_synth_c_sf"/>
</dbReference>
<gene>
    <name evidence="7" type="primary">VMA5</name>
    <name evidence="7" type="ORF">VNI00_001895</name>
</gene>
<comment type="similarity">
    <text evidence="1 6">Belongs to the V-ATPase C subunit family.</text>
</comment>
<dbReference type="InterPro" id="IPR004907">
    <property type="entry name" value="ATPase_V1-cplx_csu"/>
</dbReference>
<dbReference type="Gene3D" id="3.30.70.100">
    <property type="match status" value="1"/>
</dbReference>
<accession>A0AAW0E3L6</accession>
<dbReference type="FunFam" id="3.30.70.100:FF:000002">
    <property type="entry name" value="V-type proton ATPase subunit C"/>
    <property type="match status" value="1"/>
</dbReference>
<dbReference type="GO" id="GO:0000221">
    <property type="term" value="C:vacuolar proton-transporting V-type ATPase, V1 domain"/>
    <property type="evidence" value="ECO:0007669"/>
    <property type="project" value="TreeGrafter"/>
</dbReference>
<dbReference type="SUPFAM" id="SSF118203">
    <property type="entry name" value="Vacuolar ATP synthase subunit C"/>
    <property type="match status" value="1"/>
</dbReference>
<evidence type="ECO:0000256" key="1">
    <source>
        <dbReference type="ARBA" id="ARBA00006138"/>
    </source>
</evidence>
<dbReference type="Proteomes" id="UP001383192">
    <property type="component" value="Unassembled WGS sequence"/>
</dbReference>
<name>A0AAW0E3L6_9AGAR</name>
<dbReference type="PANTHER" id="PTHR10137:SF0">
    <property type="entry name" value="V-TYPE PROTON ATPASE SUBUNIT C"/>
    <property type="match status" value="1"/>
</dbReference>
<dbReference type="Pfam" id="PF03223">
    <property type="entry name" value="V-ATPase_C"/>
    <property type="match status" value="1"/>
</dbReference>
<organism evidence="7 8">
    <name type="scientific">Paramarasmius palmivorus</name>
    <dbReference type="NCBI Taxonomy" id="297713"/>
    <lineage>
        <taxon>Eukaryota</taxon>
        <taxon>Fungi</taxon>
        <taxon>Dikarya</taxon>
        <taxon>Basidiomycota</taxon>
        <taxon>Agaricomycotina</taxon>
        <taxon>Agaricomycetes</taxon>
        <taxon>Agaricomycetidae</taxon>
        <taxon>Agaricales</taxon>
        <taxon>Marasmiineae</taxon>
        <taxon>Marasmiaceae</taxon>
        <taxon>Paramarasmius</taxon>
    </lineage>
</organism>
<evidence type="ECO:0000256" key="2">
    <source>
        <dbReference type="ARBA" id="ARBA00022448"/>
    </source>
</evidence>